<dbReference type="EC" id="6.3.3.3" evidence="9"/>
<dbReference type="NCBIfam" id="TIGR00347">
    <property type="entry name" value="bioD"/>
    <property type="match status" value="1"/>
</dbReference>
<comment type="function">
    <text evidence="9">Catalyzes a mechanistically unusual reaction, the ATP-dependent insertion of CO2 between the N7 and N8 nitrogen atoms of 7,8-diaminopelargonic acid (DAPA, also called 7,8-diammoniononanoate) to form a ureido ring.</text>
</comment>
<dbReference type="InterPro" id="IPR004472">
    <property type="entry name" value="DTB_synth_BioD"/>
</dbReference>
<comment type="similarity">
    <text evidence="9">Belongs to the dethiobiotin synthetase family.</text>
</comment>
<dbReference type="GO" id="GO:0000287">
    <property type="term" value="F:magnesium ion binding"/>
    <property type="evidence" value="ECO:0007669"/>
    <property type="project" value="UniProtKB-UniRule"/>
</dbReference>
<comment type="subunit">
    <text evidence="9">Homodimer.</text>
</comment>
<evidence type="ECO:0000256" key="2">
    <source>
        <dbReference type="ARBA" id="ARBA00022598"/>
    </source>
</evidence>
<accession>A0A1G9SG73</accession>
<evidence type="ECO:0000256" key="1">
    <source>
        <dbReference type="ARBA" id="ARBA00022490"/>
    </source>
</evidence>
<evidence type="ECO:0000256" key="4">
    <source>
        <dbReference type="ARBA" id="ARBA00022741"/>
    </source>
</evidence>
<dbReference type="PANTHER" id="PTHR43210">
    <property type="entry name" value="DETHIOBIOTIN SYNTHETASE"/>
    <property type="match status" value="1"/>
</dbReference>
<comment type="caution">
    <text evidence="9">Lacks conserved residue(s) required for the propagation of feature annotation.</text>
</comment>
<dbReference type="EMBL" id="FNGW01000009">
    <property type="protein sequence ID" value="SDM34439.1"/>
    <property type="molecule type" value="Genomic_DNA"/>
</dbReference>
<evidence type="ECO:0000256" key="9">
    <source>
        <dbReference type="HAMAP-Rule" id="MF_00336"/>
    </source>
</evidence>
<dbReference type="Pfam" id="PF13500">
    <property type="entry name" value="AAA_26"/>
    <property type="match status" value="1"/>
</dbReference>
<proteinExistence type="inferred from homology"/>
<comment type="cofactor">
    <cofactor evidence="9">
        <name>Mg(2+)</name>
        <dbReference type="ChEBI" id="CHEBI:18420"/>
    </cofactor>
</comment>
<feature type="binding site" evidence="9">
    <location>
        <position position="17"/>
    </location>
    <ligand>
        <name>Mg(2+)</name>
        <dbReference type="ChEBI" id="CHEBI:18420"/>
    </ligand>
</feature>
<organism evidence="10 11">
    <name type="scientific">Romboutsia lituseburensis DSM 797</name>
    <dbReference type="NCBI Taxonomy" id="1121325"/>
    <lineage>
        <taxon>Bacteria</taxon>
        <taxon>Bacillati</taxon>
        <taxon>Bacillota</taxon>
        <taxon>Clostridia</taxon>
        <taxon>Peptostreptococcales</taxon>
        <taxon>Peptostreptococcaceae</taxon>
        <taxon>Romboutsia</taxon>
    </lineage>
</organism>
<dbReference type="GO" id="GO:0009102">
    <property type="term" value="P:biotin biosynthetic process"/>
    <property type="evidence" value="ECO:0007669"/>
    <property type="project" value="UniProtKB-UniRule"/>
</dbReference>
<protein>
    <recommendedName>
        <fullName evidence="9">ATP-dependent dethiobiotin synthetase BioD</fullName>
        <ecNumber evidence="9">6.3.3.3</ecNumber>
    </recommendedName>
    <alternativeName>
        <fullName evidence="9">DTB synthetase</fullName>
        <shortName evidence="9">DTBS</shortName>
    </alternativeName>
    <alternativeName>
        <fullName evidence="9">Dethiobiotin synthase</fullName>
    </alternativeName>
</protein>
<name>A0A1G9SG73_9FIRM</name>
<feature type="binding site" evidence="9">
    <location>
        <begin position="118"/>
        <end position="121"/>
    </location>
    <ligand>
        <name>ATP</name>
        <dbReference type="ChEBI" id="CHEBI:30616"/>
    </ligand>
</feature>
<dbReference type="InterPro" id="IPR027417">
    <property type="entry name" value="P-loop_NTPase"/>
</dbReference>
<dbReference type="GO" id="GO:0004141">
    <property type="term" value="F:dethiobiotin synthase activity"/>
    <property type="evidence" value="ECO:0007669"/>
    <property type="project" value="UniProtKB-UniRule"/>
</dbReference>
<evidence type="ECO:0000256" key="3">
    <source>
        <dbReference type="ARBA" id="ARBA00022723"/>
    </source>
</evidence>
<feature type="binding site" evidence="9">
    <location>
        <position position="57"/>
    </location>
    <ligand>
        <name>ATP</name>
        <dbReference type="ChEBI" id="CHEBI:30616"/>
    </ligand>
</feature>
<evidence type="ECO:0000256" key="8">
    <source>
        <dbReference type="ARBA" id="ARBA00047386"/>
    </source>
</evidence>
<comment type="subcellular location">
    <subcellularLocation>
        <location evidence="9">Cytoplasm</location>
    </subcellularLocation>
</comment>
<comment type="catalytic activity">
    <reaction evidence="8">
        <text>(7R,8S)-8-amino-7-(carboxyamino)nonanoate + ATP = (4R,5S)-dethiobiotin + ADP + phosphate + H(+)</text>
        <dbReference type="Rhea" id="RHEA:63684"/>
        <dbReference type="ChEBI" id="CHEBI:15378"/>
        <dbReference type="ChEBI" id="CHEBI:30616"/>
        <dbReference type="ChEBI" id="CHEBI:43474"/>
        <dbReference type="ChEBI" id="CHEBI:149470"/>
        <dbReference type="ChEBI" id="CHEBI:149473"/>
        <dbReference type="ChEBI" id="CHEBI:456216"/>
    </reaction>
</comment>
<dbReference type="RefSeq" id="WP_092727317.1">
    <property type="nucleotide sequence ID" value="NZ_FNGW01000009.1"/>
</dbReference>
<keyword evidence="2 9" id="KW-0436">Ligase</keyword>
<dbReference type="PANTHER" id="PTHR43210:SF2">
    <property type="entry name" value="ATP-DEPENDENT DETHIOBIOTIN SYNTHETASE BIOD 2"/>
    <property type="match status" value="1"/>
</dbReference>
<keyword evidence="6 9" id="KW-0067">ATP-binding</keyword>
<feature type="binding site" evidence="9">
    <location>
        <begin position="179"/>
        <end position="180"/>
    </location>
    <ligand>
        <name>ATP</name>
        <dbReference type="ChEBI" id="CHEBI:30616"/>
    </ligand>
</feature>
<comment type="catalytic activity">
    <reaction evidence="9">
        <text>(7R,8S)-7,8-diammoniononanoate + CO2 + ATP = (4R,5S)-dethiobiotin + ADP + phosphate + 3 H(+)</text>
        <dbReference type="Rhea" id="RHEA:15805"/>
        <dbReference type="ChEBI" id="CHEBI:15378"/>
        <dbReference type="ChEBI" id="CHEBI:16526"/>
        <dbReference type="ChEBI" id="CHEBI:30616"/>
        <dbReference type="ChEBI" id="CHEBI:43474"/>
        <dbReference type="ChEBI" id="CHEBI:149469"/>
        <dbReference type="ChEBI" id="CHEBI:149473"/>
        <dbReference type="ChEBI" id="CHEBI:456216"/>
        <dbReference type="EC" id="6.3.3.3"/>
    </reaction>
</comment>
<evidence type="ECO:0000256" key="7">
    <source>
        <dbReference type="ARBA" id="ARBA00022842"/>
    </source>
</evidence>
<dbReference type="Proteomes" id="UP000199068">
    <property type="component" value="Unassembled WGS sequence"/>
</dbReference>
<dbReference type="CDD" id="cd03109">
    <property type="entry name" value="DTBS"/>
    <property type="match status" value="1"/>
</dbReference>
<feature type="active site" evidence="9">
    <location>
        <position position="38"/>
    </location>
</feature>
<feature type="binding site" evidence="9">
    <location>
        <position position="57"/>
    </location>
    <ligand>
        <name>Mg(2+)</name>
        <dbReference type="ChEBI" id="CHEBI:18420"/>
    </ligand>
</feature>
<evidence type="ECO:0000313" key="11">
    <source>
        <dbReference type="Proteomes" id="UP000199068"/>
    </source>
</evidence>
<keyword evidence="3 9" id="KW-0479">Metal-binding</keyword>
<dbReference type="GO" id="GO:0005829">
    <property type="term" value="C:cytosol"/>
    <property type="evidence" value="ECO:0007669"/>
    <property type="project" value="TreeGrafter"/>
</dbReference>
<evidence type="ECO:0000256" key="5">
    <source>
        <dbReference type="ARBA" id="ARBA00022756"/>
    </source>
</evidence>
<feature type="binding site" evidence="9">
    <location>
        <position position="118"/>
    </location>
    <ligand>
        <name>Mg(2+)</name>
        <dbReference type="ChEBI" id="CHEBI:18420"/>
    </ligand>
</feature>
<comment type="pathway">
    <text evidence="9">Cofactor biosynthesis; biotin biosynthesis; biotin from 7,8-diaminononanoate: step 1/2.</text>
</comment>
<keyword evidence="4 9" id="KW-0547">Nucleotide-binding</keyword>
<dbReference type="GO" id="GO:0005524">
    <property type="term" value="F:ATP binding"/>
    <property type="evidence" value="ECO:0007669"/>
    <property type="project" value="UniProtKB-UniRule"/>
</dbReference>
<dbReference type="UniPathway" id="UPA00078">
    <property type="reaction ID" value="UER00161"/>
</dbReference>
<dbReference type="PIRSF" id="PIRSF006755">
    <property type="entry name" value="DTB_synth"/>
    <property type="match status" value="1"/>
</dbReference>
<dbReference type="STRING" id="1121325.SAMN04515677_109106"/>
<feature type="binding site" evidence="9">
    <location>
        <begin position="13"/>
        <end position="18"/>
    </location>
    <ligand>
        <name>ATP</name>
        <dbReference type="ChEBI" id="CHEBI:30616"/>
    </ligand>
</feature>
<keyword evidence="11" id="KW-1185">Reference proteome</keyword>
<gene>
    <name evidence="9" type="primary">bioD</name>
    <name evidence="10" type="ORF">SAMN04515677_109106</name>
</gene>
<sequence length="234" mass="26428">MGKGIFIIGTDTDVGKTFITAGITYKLIQSGYNAISFKPVQSGGIIEESTNSLIPPDIKYIKDICNIDCDYKKMNTYCLKEEVSPHLAAKLENIAITKEKILNQYNELINKYDFVIVEGAGGIVVPLIDNTYFVYDLIKDLNIDVAIVSRAGVGTINHTVLTNEFLKKLNINAKGIFINKYHGEFYEDDNIQVIKDLTKIEIVHTVGEIKKFTIENIKKEYEKFDLEKLLNLFS</sequence>
<evidence type="ECO:0000256" key="6">
    <source>
        <dbReference type="ARBA" id="ARBA00022840"/>
    </source>
</evidence>
<reference evidence="10 11" key="1">
    <citation type="submission" date="2016-10" db="EMBL/GenBank/DDBJ databases">
        <authorList>
            <person name="de Groot N.N."/>
        </authorList>
    </citation>
    <scope>NUCLEOTIDE SEQUENCE [LARGE SCALE GENOMIC DNA]</scope>
    <source>
        <strain evidence="10 11">DSM 797</strain>
    </source>
</reference>
<keyword evidence="5 9" id="KW-0093">Biotin biosynthesis</keyword>
<evidence type="ECO:0000313" key="10">
    <source>
        <dbReference type="EMBL" id="SDM34439.1"/>
    </source>
</evidence>
<dbReference type="HAMAP" id="MF_00336">
    <property type="entry name" value="BioD"/>
    <property type="match status" value="1"/>
</dbReference>
<dbReference type="Gene3D" id="3.40.50.300">
    <property type="entry name" value="P-loop containing nucleotide triphosphate hydrolases"/>
    <property type="match status" value="1"/>
</dbReference>
<feature type="binding site" evidence="9">
    <location>
        <position position="42"/>
    </location>
    <ligand>
        <name>substrate</name>
    </ligand>
</feature>
<keyword evidence="7 9" id="KW-0460">Magnesium</keyword>
<dbReference type="AlphaFoldDB" id="A0A1G9SG73"/>
<keyword evidence="1 9" id="KW-0963">Cytoplasm</keyword>
<dbReference type="SUPFAM" id="SSF52540">
    <property type="entry name" value="P-loop containing nucleoside triphosphate hydrolases"/>
    <property type="match status" value="1"/>
</dbReference>